<feature type="compositionally biased region" description="Acidic residues" evidence="1">
    <location>
        <begin position="151"/>
        <end position="165"/>
    </location>
</feature>
<dbReference type="InParanoid" id="A0A1Y1LSK5"/>
<feature type="region of interest" description="Disordered" evidence="1">
    <location>
        <begin position="136"/>
        <end position="182"/>
    </location>
</feature>
<evidence type="ECO:0000313" key="3">
    <source>
        <dbReference type="EMBL" id="KAB0794904.1"/>
    </source>
</evidence>
<accession>A0A1Y1LSK5</accession>
<dbReference type="AlphaFoldDB" id="A0A1Y1LSK5"/>
<proteinExistence type="predicted"/>
<evidence type="ECO:0000256" key="1">
    <source>
        <dbReference type="SAM" id="MobiDB-lite"/>
    </source>
</evidence>
<dbReference type="EMBL" id="VVIM01000008">
    <property type="protein sequence ID" value="KAB0794906.1"/>
    <property type="molecule type" value="Genomic_DNA"/>
</dbReference>
<sequence length="182" mass="20862">MSDSNQSSTGKNRLDTPDFLAFSDASCVGEFSPTVSSSPQKQWYGNQAQNISPYYFNNRPHGNPRYSPNNTPPHKVFQSFTRNHRKPNFKGSNSFNSYFQKSTNRSFNSGRNDSSSMSKYIHPSFMEDPWLELEKQLNASNSNNSSKETTEDYINETVEEDNEAVDDYKETRENYSGEKVED</sequence>
<dbReference type="InterPro" id="IPR028265">
    <property type="entry name" value="TTDN1/SICKLE"/>
</dbReference>
<name>A0A1Y1LSK5_PHOPY</name>
<dbReference type="EMBL" id="VVIM01000008">
    <property type="protein sequence ID" value="KAB0794904.1"/>
    <property type="molecule type" value="Genomic_DNA"/>
</dbReference>
<evidence type="ECO:0000313" key="4">
    <source>
        <dbReference type="EMBL" id="KAB0794906.1"/>
    </source>
</evidence>
<reference evidence="3 5" key="2">
    <citation type="journal article" date="2018" name="Elife">
        <title>Firefly genomes illuminate parallel origins of bioluminescence in beetles.</title>
        <authorList>
            <person name="Fallon T.R."/>
            <person name="Lower S.E."/>
            <person name="Chang C.H."/>
            <person name="Bessho-Uehara M."/>
            <person name="Martin G.J."/>
            <person name="Bewick A.J."/>
            <person name="Behringer M."/>
            <person name="Debat H.J."/>
            <person name="Wong I."/>
            <person name="Day J.C."/>
            <person name="Suvorov A."/>
            <person name="Silva C.J."/>
            <person name="Stanger-Hall K.F."/>
            <person name="Hall D.W."/>
            <person name="Schmitz R.J."/>
            <person name="Nelson D.R."/>
            <person name="Lewis S.M."/>
            <person name="Shigenobu S."/>
            <person name="Bybee S.M."/>
            <person name="Larracuente A.M."/>
            <person name="Oba Y."/>
            <person name="Weng J.K."/>
        </authorList>
    </citation>
    <scope>NUCLEOTIDE SEQUENCE [LARGE SCALE GENOMIC DNA]</scope>
    <source>
        <strain evidence="3">1611_PpyrPB1</strain>
        <tissue evidence="3">Whole body</tissue>
    </source>
</reference>
<dbReference type="EMBL" id="GEZM01049483">
    <property type="protein sequence ID" value="JAV75951.1"/>
    <property type="molecule type" value="Transcribed_RNA"/>
</dbReference>
<dbReference type="Proteomes" id="UP000327044">
    <property type="component" value="Unassembled WGS sequence"/>
</dbReference>
<keyword evidence="5" id="KW-1185">Reference proteome</keyword>
<reference evidence="2" key="1">
    <citation type="journal article" date="2016" name="Sci. Rep.">
        <title>Molecular characterization of firefly nuptial gifts: a multi-omics approach sheds light on postcopulatory sexual selection.</title>
        <authorList>
            <person name="Al-Wathiqui N."/>
            <person name="Fallon T.R."/>
            <person name="South A."/>
            <person name="Weng J.K."/>
            <person name="Lewis S.M."/>
        </authorList>
    </citation>
    <scope>NUCLEOTIDE SEQUENCE</scope>
</reference>
<protein>
    <submittedName>
        <fullName evidence="2">Uncharacterized protein</fullName>
    </submittedName>
</protein>
<feature type="region of interest" description="Disordered" evidence="1">
    <location>
        <begin position="54"/>
        <end position="74"/>
    </location>
</feature>
<feature type="compositionally biased region" description="Basic and acidic residues" evidence="1">
    <location>
        <begin position="166"/>
        <end position="182"/>
    </location>
</feature>
<evidence type="ECO:0000313" key="2">
    <source>
        <dbReference type="EMBL" id="JAV75951.1"/>
    </source>
</evidence>
<organism evidence="2">
    <name type="scientific">Photinus pyralis</name>
    <name type="common">Common eastern firefly</name>
    <name type="synonym">Lampyris pyralis</name>
    <dbReference type="NCBI Taxonomy" id="7054"/>
    <lineage>
        <taxon>Eukaryota</taxon>
        <taxon>Metazoa</taxon>
        <taxon>Ecdysozoa</taxon>
        <taxon>Arthropoda</taxon>
        <taxon>Hexapoda</taxon>
        <taxon>Insecta</taxon>
        <taxon>Pterygota</taxon>
        <taxon>Neoptera</taxon>
        <taxon>Endopterygota</taxon>
        <taxon>Coleoptera</taxon>
        <taxon>Polyphaga</taxon>
        <taxon>Elateriformia</taxon>
        <taxon>Elateroidea</taxon>
        <taxon>Lampyridae</taxon>
        <taxon>Lampyrinae</taxon>
        <taxon>Photinus</taxon>
    </lineage>
</organism>
<evidence type="ECO:0000313" key="5">
    <source>
        <dbReference type="Proteomes" id="UP000327044"/>
    </source>
</evidence>
<dbReference type="Pfam" id="PF15502">
    <property type="entry name" value="MPLKIP"/>
    <property type="match status" value="1"/>
</dbReference>
<reference evidence="3" key="3">
    <citation type="submission" date="2019-08" db="EMBL/GenBank/DDBJ databases">
        <authorList>
            <consortium name="Photinus pyralis genome working group"/>
            <person name="Fallon T.R."/>
            <person name="Sander Lower S.E."/>
            <person name="Weng J.-K."/>
        </authorList>
    </citation>
    <scope>NUCLEOTIDE SEQUENCE</scope>
    <source>
        <strain evidence="3">1611_PpyrPB1</strain>
        <tissue evidence="3">Whole body</tissue>
    </source>
</reference>
<dbReference type="OrthoDB" id="6783528at2759"/>
<gene>
    <name evidence="3" type="ORF">PPYR_11743</name>
    <name evidence="4" type="ORF">PPYR_11745</name>
</gene>